<feature type="compositionally biased region" description="Low complexity" evidence="1">
    <location>
        <begin position="224"/>
        <end position="234"/>
    </location>
</feature>
<dbReference type="GO" id="GO:0005886">
    <property type="term" value="C:plasma membrane"/>
    <property type="evidence" value="ECO:0007669"/>
    <property type="project" value="TreeGrafter"/>
</dbReference>
<organism evidence="3 4">
    <name type="scientific">[Candida] railenensis</name>
    <dbReference type="NCBI Taxonomy" id="45579"/>
    <lineage>
        <taxon>Eukaryota</taxon>
        <taxon>Fungi</taxon>
        <taxon>Dikarya</taxon>
        <taxon>Ascomycota</taxon>
        <taxon>Saccharomycotina</taxon>
        <taxon>Pichiomycetes</taxon>
        <taxon>Debaryomycetaceae</taxon>
        <taxon>Kurtzmaniella</taxon>
    </lineage>
</organism>
<dbReference type="AlphaFoldDB" id="A0A9P0QLG5"/>
<dbReference type="GO" id="GO:0000282">
    <property type="term" value="P:cellular bud site selection"/>
    <property type="evidence" value="ECO:0007669"/>
    <property type="project" value="TreeGrafter"/>
</dbReference>
<dbReference type="GO" id="GO:0051666">
    <property type="term" value="P:actin cortical patch localization"/>
    <property type="evidence" value="ECO:0007669"/>
    <property type="project" value="TreeGrafter"/>
</dbReference>
<dbReference type="Pfam" id="PF08616">
    <property type="entry name" value="SPA"/>
    <property type="match status" value="1"/>
</dbReference>
<dbReference type="InterPro" id="IPR052809">
    <property type="entry name" value="Actin_polarity_regulatory"/>
</dbReference>
<dbReference type="EMBL" id="CAKXYY010000003">
    <property type="protein sequence ID" value="CAH2351370.1"/>
    <property type="molecule type" value="Genomic_DNA"/>
</dbReference>
<dbReference type="InterPro" id="IPR037516">
    <property type="entry name" value="Tripartite_DENN"/>
</dbReference>
<accession>A0A9P0QLG5</accession>
<feature type="domain" description="UDENN" evidence="2">
    <location>
        <begin position="6"/>
        <end position="524"/>
    </location>
</feature>
<evidence type="ECO:0000313" key="4">
    <source>
        <dbReference type="Proteomes" id="UP000837801"/>
    </source>
</evidence>
<comment type="caution">
    <text evidence="3">The sequence shown here is derived from an EMBL/GenBank/DDBJ whole genome shotgun (WGS) entry which is preliminary data.</text>
</comment>
<name>A0A9P0QLG5_9ASCO</name>
<dbReference type="InterPro" id="IPR012860">
    <property type="entry name" value="Afi1_N"/>
</dbReference>
<proteinExistence type="predicted"/>
<dbReference type="OrthoDB" id="66409at2759"/>
<dbReference type="Pfam" id="PF07792">
    <property type="entry name" value="Afi1"/>
    <property type="match status" value="1"/>
</dbReference>
<dbReference type="GO" id="GO:0005935">
    <property type="term" value="C:cellular bud neck"/>
    <property type="evidence" value="ECO:0007669"/>
    <property type="project" value="TreeGrafter"/>
</dbReference>
<evidence type="ECO:0000256" key="1">
    <source>
        <dbReference type="SAM" id="MobiDB-lite"/>
    </source>
</evidence>
<reference evidence="3" key="1">
    <citation type="submission" date="2022-03" db="EMBL/GenBank/DDBJ databases">
        <authorList>
            <person name="Legras J.-L."/>
            <person name="Devillers H."/>
            <person name="Grondin C."/>
        </authorList>
    </citation>
    <scope>NUCLEOTIDE SEQUENCE</scope>
    <source>
        <strain evidence="3">CLIB 1423</strain>
    </source>
</reference>
<dbReference type="PROSITE" id="PS50211">
    <property type="entry name" value="DENN"/>
    <property type="match status" value="1"/>
</dbReference>
<sequence>MSRNIQYVLTAEFHIDKGPSILHQYPTSLPGYEQGGLPYLAELMLPDQIHKREEDYTLFLLYKNKKTSQFQYIYDQKHCEDSPYFLYTIVNNKNDKTVRRGAIIKSLSIITKLKYFPSFKPLLLIALDSYFDTSNTMVLRQLYESVNVKNLSITGTKNTGGNKDISLIKKFLITSILDLPINDTVYHDEYFRNKLLGFDVDTNGKGNTSSNNNNHSKTKGKGGATQAGAPPQGASTTNKDLFIRKDLSFNAIVNFLNYNIPIKIPLIELPDTIGDYLNPTDINFKPNLMNLLNASLATDVKNNDLTIYGLQTPPIIILINALLTGKKILFLGYEKSSSCIIDYILLTLKIISGGGILSGFLTNFNVFPMIDVSKIDILESCDSYLAGTINPFFKNNDNWWDLLYDLDTNEFHISKSRSEDDESSNASSYMNSLKVPIISEDAKFLSNLQLSIYNYHDDLTTIQLIFRRHINEIIRILISSKNFNSANFLPISESNGSSLQENILKSTLLLDGIGYYWSSDTTKLLEMSCYQSISKKFQDLLYSGKLIYNLSLPNLSNELNLMIDLQYHLQSLITSTTKLNEREVWFNILKYLISGQSLETFLLITYLIPPSSSSSSSSSSAGNITTFDKNKGFELLLINLFNKDDQVKSNIVMILQELQDNFLCGWCLGNFIKSNLIYEMAFTELVNE</sequence>
<evidence type="ECO:0000259" key="2">
    <source>
        <dbReference type="PROSITE" id="PS50211"/>
    </source>
</evidence>
<gene>
    <name evidence="3" type="ORF">CLIB1423_03S04786</name>
</gene>
<feature type="compositionally biased region" description="Low complexity" evidence="1">
    <location>
        <begin position="203"/>
        <end position="215"/>
    </location>
</feature>
<feature type="region of interest" description="Disordered" evidence="1">
    <location>
        <begin position="203"/>
        <end position="237"/>
    </location>
</feature>
<protein>
    <recommendedName>
        <fullName evidence="2">UDENN domain-containing protein</fullName>
    </recommendedName>
</protein>
<dbReference type="PANTHER" id="PTHR28245:SF1">
    <property type="entry name" value="ARF3-INTERACTING PROTEIN 1"/>
    <property type="match status" value="1"/>
</dbReference>
<keyword evidence="4" id="KW-1185">Reference proteome</keyword>
<dbReference type="PANTHER" id="PTHR28245">
    <property type="entry name" value="ARF3-INTERACTING PROTEIN 1"/>
    <property type="match status" value="1"/>
</dbReference>
<evidence type="ECO:0000313" key="3">
    <source>
        <dbReference type="EMBL" id="CAH2351370.1"/>
    </source>
</evidence>
<dbReference type="Proteomes" id="UP000837801">
    <property type="component" value="Unassembled WGS sequence"/>
</dbReference>